<dbReference type="InterPro" id="IPR002104">
    <property type="entry name" value="Integrase_catalytic"/>
</dbReference>
<dbReference type="Proteomes" id="UP001501490">
    <property type="component" value="Unassembled WGS sequence"/>
</dbReference>
<evidence type="ECO:0000313" key="4">
    <source>
        <dbReference type="Proteomes" id="UP001501490"/>
    </source>
</evidence>
<accession>A0ABP7AYK7</accession>
<proteinExistence type="predicted"/>
<keyword evidence="1" id="KW-0233">DNA recombination</keyword>
<dbReference type="PROSITE" id="PS51898">
    <property type="entry name" value="TYR_RECOMBINASE"/>
    <property type="match status" value="1"/>
</dbReference>
<organism evidence="3 4">
    <name type="scientific">Microlunatus ginsengisoli</name>
    <dbReference type="NCBI Taxonomy" id="363863"/>
    <lineage>
        <taxon>Bacteria</taxon>
        <taxon>Bacillati</taxon>
        <taxon>Actinomycetota</taxon>
        <taxon>Actinomycetes</taxon>
        <taxon>Propionibacteriales</taxon>
        <taxon>Propionibacteriaceae</taxon>
        <taxon>Microlunatus</taxon>
    </lineage>
</organism>
<evidence type="ECO:0000259" key="2">
    <source>
        <dbReference type="PROSITE" id="PS51898"/>
    </source>
</evidence>
<comment type="caution">
    <text evidence="3">The sequence shown here is derived from an EMBL/GenBank/DDBJ whole genome shotgun (WGS) entry which is preliminary data.</text>
</comment>
<dbReference type="InterPro" id="IPR013762">
    <property type="entry name" value="Integrase-like_cat_sf"/>
</dbReference>
<keyword evidence="4" id="KW-1185">Reference proteome</keyword>
<sequence length="139" mass="15479">MMAFFATLYYAGLRPEEASELRRQNLVLPDEAGKWGQMQLTHSQVRSGSRWTDSGDVREQAPLKHRAVGDTRQVPIHPELAAILRTHVQSYVMAAPNSRVFSSLAGGPVTDRMYLKVFHDARTAAFTPEEAASPLMEVP</sequence>
<evidence type="ECO:0000313" key="3">
    <source>
        <dbReference type="EMBL" id="GAA3643756.1"/>
    </source>
</evidence>
<gene>
    <name evidence="3" type="ORF">GCM10022236_52990</name>
</gene>
<dbReference type="EMBL" id="BAABAB010000057">
    <property type="protein sequence ID" value="GAA3643756.1"/>
    <property type="molecule type" value="Genomic_DNA"/>
</dbReference>
<dbReference type="Gene3D" id="1.10.443.10">
    <property type="entry name" value="Intergrase catalytic core"/>
    <property type="match status" value="1"/>
</dbReference>
<reference evidence="4" key="1">
    <citation type="journal article" date="2019" name="Int. J. Syst. Evol. Microbiol.">
        <title>The Global Catalogue of Microorganisms (GCM) 10K type strain sequencing project: providing services to taxonomists for standard genome sequencing and annotation.</title>
        <authorList>
            <consortium name="The Broad Institute Genomics Platform"/>
            <consortium name="The Broad Institute Genome Sequencing Center for Infectious Disease"/>
            <person name="Wu L."/>
            <person name="Ma J."/>
        </authorList>
    </citation>
    <scope>NUCLEOTIDE SEQUENCE [LARGE SCALE GENOMIC DNA]</scope>
    <source>
        <strain evidence="4">JCM 16929</strain>
    </source>
</reference>
<feature type="domain" description="Tyr recombinase" evidence="2">
    <location>
        <begin position="1"/>
        <end position="139"/>
    </location>
</feature>
<name>A0ABP7AYK7_9ACTN</name>
<evidence type="ECO:0000256" key="1">
    <source>
        <dbReference type="ARBA" id="ARBA00023172"/>
    </source>
</evidence>
<protein>
    <recommendedName>
        <fullName evidence="2">Tyr recombinase domain-containing protein</fullName>
    </recommendedName>
</protein>
<dbReference type="InterPro" id="IPR011010">
    <property type="entry name" value="DNA_brk_join_enz"/>
</dbReference>
<dbReference type="SUPFAM" id="SSF56349">
    <property type="entry name" value="DNA breaking-rejoining enzymes"/>
    <property type="match status" value="1"/>
</dbReference>